<feature type="transmembrane region" description="Helical" evidence="14">
    <location>
        <begin position="119"/>
        <end position="136"/>
    </location>
</feature>
<dbReference type="PANTHER" id="PTHR33843:SF4">
    <property type="entry name" value="ASCORBATE-SPECIFIC PTS SYSTEM EIIC COMPONENT"/>
    <property type="match status" value="1"/>
</dbReference>
<feature type="transmembrane region" description="Helical" evidence="14">
    <location>
        <begin position="6"/>
        <end position="25"/>
    </location>
</feature>
<evidence type="ECO:0000256" key="7">
    <source>
        <dbReference type="ARBA" id="ARBA00022692"/>
    </source>
</evidence>
<keyword evidence="7 14" id="KW-0812">Transmembrane</keyword>
<evidence type="ECO:0000256" key="3">
    <source>
        <dbReference type="ARBA" id="ARBA00022448"/>
    </source>
</evidence>
<evidence type="ECO:0000256" key="10">
    <source>
        <dbReference type="ARBA" id="ARBA00037387"/>
    </source>
</evidence>
<name>A0A9X5AMS4_9FIRM</name>
<evidence type="ECO:0000256" key="11">
    <source>
        <dbReference type="ARBA" id="ARBA00038218"/>
    </source>
</evidence>
<feature type="transmembrane region" description="Helical" evidence="14">
    <location>
        <begin position="37"/>
        <end position="55"/>
    </location>
</feature>
<dbReference type="Proteomes" id="UP000487649">
    <property type="component" value="Unassembled WGS sequence"/>
</dbReference>
<accession>A0A9X5AMS4</accession>
<evidence type="ECO:0000256" key="13">
    <source>
        <dbReference type="ARBA" id="ARBA00042859"/>
    </source>
</evidence>
<sequence>MSLTLEVQISIILMMSLFFILITLMNQIKERESLKQLIIVQSKIILGIGLFLMSLVFLNSYYYLISSVICYVLKISPVYMSSASFETVLIEKWFVIICTVLMAFVINVALAYYTRFKHLFIAPFEMIIFTTVMMTLLQQSSLSISSQIMMMAVVLGMVMSIAPSITSKLCKGELEGRTTLGLFHYLDNWLCIGAGNLFGKCHLSTEAFVENSNFKRILKKGFSGVTFFLIITTVLLTFIAYFQGYHEQTRLVILNQLIVEGIGLQVINVLILLMGIGCFYGFYRLIISVYPVYLSFFEKIIPTAYFATDWIYQLQHCRYVGLIGFISSYVAALVTLMYLSFYQVTEIVMPELVSIGLIGVLVSKMANQVNGVKGTLIASFMNGILLTVIPTLSLHFLKALQLEGSFRSLDTFFISQLLDRLFIF</sequence>
<evidence type="ECO:0000256" key="5">
    <source>
        <dbReference type="ARBA" id="ARBA00022597"/>
    </source>
</evidence>
<comment type="caution">
    <text evidence="15">The sequence shown here is derived from an EMBL/GenBank/DDBJ whole genome shotgun (WGS) entry which is preliminary data.</text>
</comment>
<comment type="subunit">
    <text evidence="2">Homodimer.</text>
</comment>
<dbReference type="GO" id="GO:0005886">
    <property type="term" value="C:plasma membrane"/>
    <property type="evidence" value="ECO:0007669"/>
    <property type="project" value="UniProtKB-SubCell"/>
</dbReference>
<evidence type="ECO:0000256" key="8">
    <source>
        <dbReference type="ARBA" id="ARBA00022989"/>
    </source>
</evidence>
<comment type="function">
    <text evidence="10">The phosphoenolpyruvate-dependent sugar phosphotransferase system (sugar PTS), a major carbohydrate active transport system, catalyzes the phosphorylation of incoming sugar substrates concomitantly with their translocation across the cell membrane. The enzyme II UlaABC PTS system is involved in ascorbate transport.</text>
</comment>
<keyword evidence="6" id="KW-0598">Phosphotransferase system</keyword>
<feature type="transmembrane region" description="Helical" evidence="14">
    <location>
        <begin position="148"/>
        <end position="166"/>
    </location>
</feature>
<reference evidence="15 16" key="1">
    <citation type="journal article" date="2019" name="Nat. Med.">
        <title>A library of human gut bacterial isolates paired with longitudinal multiomics data enables mechanistic microbiome research.</title>
        <authorList>
            <person name="Poyet M."/>
            <person name="Groussin M."/>
            <person name="Gibbons S.M."/>
            <person name="Avila-Pacheco J."/>
            <person name="Jiang X."/>
            <person name="Kearney S.M."/>
            <person name="Perrotta A.R."/>
            <person name="Berdy B."/>
            <person name="Zhao S."/>
            <person name="Lieberman T.D."/>
            <person name="Swanson P.K."/>
            <person name="Smith M."/>
            <person name="Roesemann S."/>
            <person name="Alexander J.E."/>
            <person name="Rich S.A."/>
            <person name="Livny J."/>
            <person name="Vlamakis H."/>
            <person name="Clish C."/>
            <person name="Bullock K."/>
            <person name="Deik A."/>
            <person name="Scott J."/>
            <person name="Pierce K.A."/>
            <person name="Xavier R.J."/>
            <person name="Alm E.J."/>
        </authorList>
    </citation>
    <scope>NUCLEOTIDE SEQUENCE [LARGE SCALE GENOMIC DNA]</scope>
    <source>
        <strain evidence="15 16">BIOML-A198</strain>
    </source>
</reference>
<dbReference type="Pfam" id="PF03611">
    <property type="entry name" value="EIIC-GAT"/>
    <property type="match status" value="1"/>
</dbReference>
<keyword evidence="9 14" id="KW-0472">Membrane</keyword>
<feature type="transmembrane region" description="Helical" evidence="14">
    <location>
        <begin position="375"/>
        <end position="397"/>
    </location>
</feature>
<dbReference type="InterPro" id="IPR004703">
    <property type="entry name" value="PTS_sugar-sp_permease"/>
</dbReference>
<comment type="similarity">
    <text evidence="11">Belongs to the UlaA family.</text>
</comment>
<dbReference type="EMBL" id="WMQE01000004">
    <property type="protein sequence ID" value="MTK20322.1"/>
    <property type="molecule type" value="Genomic_DNA"/>
</dbReference>
<dbReference type="AlphaFoldDB" id="A0A9X5AMS4"/>
<keyword evidence="3" id="KW-0813">Transport</keyword>
<evidence type="ECO:0000313" key="15">
    <source>
        <dbReference type="EMBL" id="MTK20322.1"/>
    </source>
</evidence>
<feature type="transmembrane region" description="Helical" evidence="14">
    <location>
        <begin position="319"/>
        <end position="341"/>
    </location>
</feature>
<feature type="transmembrane region" description="Helical" evidence="14">
    <location>
        <begin position="93"/>
        <end position="113"/>
    </location>
</feature>
<keyword evidence="4" id="KW-1003">Cell membrane</keyword>
<proteinExistence type="inferred from homology"/>
<comment type="subcellular location">
    <subcellularLocation>
        <location evidence="1">Cell membrane</location>
        <topology evidence="1">Multi-pass membrane protein</topology>
    </subcellularLocation>
</comment>
<evidence type="ECO:0000256" key="9">
    <source>
        <dbReference type="ARBA" id="ARBA00023136"/>
    </source>
</evidence>
<gene>
    <name evidence="15" type="ORF">GMA92_02560</name>
</gene>
<dbReference type="RefSeq" id="WP_006785325.1">
    <property type="nucleotide sequence ID" value="NZ_CABJBH010000001.1"/>
</dbReference>
<evidence type="ECO:0000256" key="12">
    <source>
        <dbReference type="ARBA" id="ARBA00039702"/>
    </source>
</evidence>
<dbReference type="PANTHER" id="PTHR33843">
    <property type="entry name" value="ASCORBATE-SPECIFIC PTS SYSTEM EIIC COMPONENT"/>
    <property type="match status" value="1"/>
</dbReference>
<protein>
    <recommendedName>
        <fullName evidence="12">Ascorbate-specific PTS system EIIC component</fullName>
    </recommendedName>
    <alternativeName>
        <fullName evidence="13">Ascorbate-specific permease IIC component UlaA</fullName>
    </alternativeName>
</protein>
<evidence type="ECO:0000256" key="2">
    <source>
        <dbReference type="ARBA" id="ARBA00011738"/>
    </source>
</evidence>
<dbReference type="InterPro" id="IPR051562">
    <property type="entry name" value="Ascorbate-PTS_EIIC"/>
</dbReference>
<dbReference type="GO" id="GO:0009401">
    <property type="term" value="P:phosphoenolpyruvate-dependent sugar phosphotransferase system"/>
    <property type="evidence" value="ECO:0007669"/>
    <property type="project" value="UniProtKB-KW"/>
</dbReference>
<keyword evidence="8 14" id="KW-1133">Transmembrane helix</keyword>
<evidence type="ECO:0000313" key="16">
    <source>
        <dbReference type="Proteomes" id="UP000487649"/>
    </source>
</evidence>
<feature type="transmembrane region" description="Helical" evidence="14">
    <location>
        <begin position="221"/>
        <end position="242"/>
    </location>
</feature>
<keyword evidence="5" id="KW-0762">Sugar transport</keyword>
<evidence type="ECO:0000256" key="14">
    <source>
        <dbReference type="SAM" id="Phobius"/>
    </source>
</evidence>
<evidence type="ECO:0000256" key="6">
    <source>
        <dbReference type="ARBA" id="ARBA00022683"/>
    </source>
</evidence>
<feature type="transmembrane region" description="Helical" evidence="14">
    <location>
        <begin position="262"/>
        <end position="283"/>
    </location>
</feature>
<evidence type="ECO:0000256" key="1">
    <source>
        <dbReference type="ARBA" id="ARBA00004651"/>
    </source>
</evidence>
<organism evidence="15 16">
    <name type="scientific">Turicibacter sanguinis</name>
    <dbReference type="NCBI Taxonomy" id="154288"/>
    <lineage>
        <taxon>Bacteria</taxon>
        <taxon>Bacillati</taxon>
        <taxon>Bacillota</taxon>
        <taxon>Erysipelotrichia</taxon>
        <taxon>Erysipelotrichales</taxon>
        <taxon>Turicibacteraceae</taxon>
        <taxon>Turicibacter</taxon>
    </lineage>
</organism>
<evidence type="ECO:0000256" key="4">
    <source>
        <dbReference type="ARBA" id="ARBA00022475"/>
    </source>
</evidence>